<dbReference type="InParanoid" id="A0A1Q3BFD4"/>
<accession>A0A1Q3BFD4</accession>
<dbReference type="Pfam" id="PF00069">
    <property type="entry name" value="Pkinase"/>
    <property type="match status" value="1"/>
</dbReference>
<evidence type="ECO:0000259" key="1">
    <source>
        <dbReference type="PROSITE" id="PS50011"/>
    </source>
</evidence>
<dbReference type="PANTHER" id="PTHR46146:SF1">
    <property type="entry name" value="SERINE_THREONINE-PROTEIN KINASE-LIKE PROTEIN CCR3"/>
    <property type="match status" value="1"/>
</dbReference>
<dbReference type="InterPro" id="IPR000719">
    <property type="entry name" value="Prot_kinase_dom"/>
</dbReference>
<sequence length="216" mass="23805">KNNIEKSSSILNSWKIQIQIALDAARGIEYLNNYAILPIIHRDIKSSNILLEANWNAKVSNFGLSLMGPRSNQEIMSTKAVGTVGYIDPEYYVLNVLTAKSDVYGLRVVLLELLIRRKAVLKNEDGTSPMGVVEYASPHILAGDLKTVFDRRVGLPETNEAEAVELTANTTLHYVNLEGKKRPNVTDIVANLERSLTLFEDSLASFSTTSLSIALG</sequence>
<dbReference type="EMBL" id="BDDD01000489">
    <property type="protein sequence ID" value="GAV66609.1"/>
    <property type="molecule type" value="Genomic_DNA"/>
</dbReference>
<evidence type="ECO:0000313" key="3">
    <source>
        <dbReference type="Proteomes" id="UP000187406"/>
    </source>
</evidence>
<proteinExistence type="predicted"/>
<comment type="caution">
    <text evidence="2">The sequence shown here is derived from an EMBL/GenBank/DDBJ whole genome shotgun (WGS) entry which is preliminary data.</text>
</comment>
<dbReference type="GO" id="GO:0004672">
    <property type="term" value="F:protein kinase activity"/>
    <property type="evidence" value="ECO:0007669"/>
    <property type="project" value="InterPro"/>
</dbReference>
<name>A0A1Q3BFD4_CEPFO</name>
<feature type="non-terminal residue" evidence="2">
    <location>
        <position position="1"/>
    </location>
</feature>
<dbReference type="GO" id="GO:0005524">
    <property type="term" value="F:ATP binding"/>
    <property type="evidence" value="ECO:0007669"/>
    <property type="project" value="InterPro"/>
</dbReference>
<dbReference type="PROSITE" id="PS50011">
    <property type="entry name" value="PROTEIN_KINASE_DOM"/>
    <property type="match status" value="1"/>
</dbReference>
<keyword evidence="2" id="KW-0418">Kinase</keyword>
<dbReference type="SUPFAM" id="SSF56112">
    <property type="entry name" value="Protein kinase-like (PK-like)"/>
    <property type="match status" value="1"/>
</dbReference>
<dbReference type="InterPro" id="IPR008271">
    <property type="entry name" value="Ser/Thr_kinase_AS"/>
</dbReference>
<keyword evidence="3" id="KW-1185">Reference proteome</keyword>
<dbReference type="PROSITE" id="PS00108">
    <property type="entry name" value="PROTEIN_KINASE_ST"/>
    <property type="match status" value="1"/>
</dbReference>
<reference evidence="3" key="1">
    <citation type="submission" date="2016-04" db="EMBL/GenBank/DDBJ databases">
        <title>Cephalotus genome sequencing.</title>
        <authorList>
            <person name="Fukushima K."/>
            <person name="Hasebe M."/>
            <person name="Fang X."/>
        </authorList>
    </citation>
    <scope>NUCLEOTIDE SEQUENCE [LARGE SCALE GENOMIC DNA]</scope>
    <source>
        <strain evidence="3">cv. St1</strain>
    </source>
</reference>
<keyword evidence="2" id="KW-0808">Transferase</keyword>
<dbReference type="OrthoDB" id="61110at2759"/>
<organism evidence="2 3">
    <name type="scientific">Cephalotus follicularis</name>
    <name type="common">Albany pitcher plant</name>
    <dbReference type="NCBI Taxonomy" id="3775"/>
    <lineage>
        <taxon>Eukaryota</taxon>
        <taxon>Viridiplantae</taxon>
        <taxon>Streptophyta</taxon>
        <taxon>Embryophyta</taxon>
        <taxon>Tracheophyta</taxon>
        <taxon>Spermatophyta</taxon>
        <taxon>Magnoliopsida</taxon>
        <taxon>eudicotyledons</taxon>
        <taxon>Gunneridae</taxon>
        <taxon>Pentapetalae</taxon>
        <taxon>rosids</taxon>
        <taxon>fabids</taxon>
        <taxon>Oxalidales</taxon>
        <taxon>Cephalotaceae</taxon>
        <taxon>Cephalotus</taxon>
    </lineage>
</organism>
<feature type="domain" description="Protein kinase" evidence="1">
    <location>
        <begin position="1"/>
        <end position="199"/>
    </location>
</feature>
<protein>
    <submittedName>
        <fullName evidence="2">Pkinase domain-containing protein</fullName>
    </submittedName>
</protein>
<dbReference type="AlphaFoldDB" id="A0A1Q3BFD4"/>
<evidence type="ECO:0000313" key="2">
    <source>
        <dbReference type="EMBL" id="GAV66609.1"/>
    </source>
</evidence>
<dbReference type="PANTHER" id="PTHR46146">
    <property type="entry name" value="SERINE/THREONINE-PROTEIN KINASE-LIKE PROTEIN CCR4"/>
    <property type="match status" value="1"/>
</dbReference>
<dbReference type="Gene3D" id="1.10.510.10">
    <property type="entry name" value="Transferase(Phosphotransferase) domain 1"/>
    <property type="match status" value="1"/>
</dbReference>
<dbReference type="Proteomes" id="UP000187406">
    <property type="component" value="Unassembled WGS sequence"/>
</dbReference>
<gene>
    <name evidence="2" type="ORF">CFOL_v3_10119</name>
</gene>
<dbReference type="STRING" id="3775.A0A1Q3BFD4"/>
<dbReference type="InterPro" id="IPR011009">
    <property type="entry name" value="Kinase-like_dom_sf"/>
</dbReference>